<protein>
    <submittedName>
        <fullName evidence="1">CCCH zinc finger domain-containing protein</fullName>
    </submittedName>
</protein>
<evidence type="ECO:0000313" key="2">
    <source>
        <dbReference type="Proteomes" id="UP000827976"/>
    </source>
</evidence>
<organism evidence="1 2">
    <name type="scientific">Dioscorea alata</name>
    <name type="common">Purple yam</name>
    <dbReference type="NCBI Taxonomy" id="55571"/>
    <lineage>
        <taxon>Eukaryota</taxon>
        <taxon>Viridiplantae</taxon>
        <taxon>Streptophyta</taxon>
        <taxon>Embryophyta</taxon>
        <taxon>Tracheophyta</taxon>
        <taxon>Spermatophyta</taxon>
        <taxon>Magnoliopsida</taxon>
        <taxon>Liliopsida</taxon>
        <taxon>Dioscoreales</taxon>
        <taxon>Dioscoreaceae</taxon>
        <taxon>Dioscorea</taxon>
    </lineage>
</organism>
<comment type="caution">
    <text evidence="1">The sequence shown here is derived from an EMBL/GenBank/DDBJ whole genome shotgun (WGS) entry which is preliminary data.</text>
</comment>
<reference evidence="2" key="1">
    <citation type="journal article" date="2022" name="Nat. Commun.">
        <title>Chromosome evolution and the genetic basis of agronomically important traits in greater yam.</title>
        <authorList>
            <person name="Bredeson J.V."/>
            <person name="Lyons J.B."/>
            <person name="Oniyinde I.O."/>
            <person name="Okereke N.R."/>
            <person name="Kolade O."/>
            <person name="Nnabue I."/>
            <person name="Nwadili C.O."/>
            <person name="Hribova E."/>
            <person name="Parker M."/>
            <person name="Nwogha J."/>
            <person name="Shu S."/>
            <person name="Carlson J."/>
            <person name="Kariba R."/>
            <person name="Muthemba S."/>
            <person name="Knop K."/>
            <person name="Barton G.J."/>
            <person name="Sherwood A.V."/>
            <person name="Lopez-Montes A."/>
            <person name="Asiedu R."/>
            <person name="Jamnadass R."/>
            <person name="Muchugi A."/>
            <person name="Goodstein D."/>
            <person name="Egesi C.N."/>
            <person name="Featherston J."/>
            <person name="Asfaw A."/>
            <person name="Simpson G.G."/>
            <person name="Dolezel J."/>
            <person name="Hendre P.S."/>
            <person name="Van Deynze A."/>
            <person name="Kumar P.L."/>
            <person name="Obidiegwu J.E."/>
            <person name="Bhattacharjee R."/>
            <person name="Rokhsar D.S."/>
        </authorList>
    </citation>
    <scope>NUCLEOTIDE SEQUENCE [LARGE SCALE GENOMIC DNA]</scope>
    <source>
        <strain evidence="2">cv. TDa95/00328</strain>
    </source>
</reference>
<gene>
    <name evidence="1" type="ORF">IHE45_09G052500</name>
</gene>
<dbReference type="Proteomes" id="UP000827976">
    <property type="component" value="Chromosome 9"/>
</dbReference>
<name>A0ACB7VEZ4_DIOAL</name>
<evidence type="ECO:0000313" key="1">
    <source>
        <dbReference type="EMBL" id="KAH7672403.1"/>
    </source>
</evidence>
<proteinExistence type="predicted"/>
<sequence length="493" mass="54658">MDAYEATRVVLSRIQALDPENAAKIMGFILIQDYGEKEMIRLAFGPESLLQSIVLKARVHLGIIPPSSSSQVLLSRQNSSSTLLSPPPPLTVSSPSWAPPASPFSKVNTCSDELQSPDGCAGGDLIDEVSFLNGELGWNHHRRSFSVADLAVDAAGGFGWRPCLYFARGYCKNGTSCRFLHGIPDDAGAMTKLESPVKNQRASQLMASAFPYSPTSSPKSMSFLFQPQSESPRVSAMRIESLVNPGSRQIYLTFPADSTFREEDVSNYFSIYGPVQDVRIPYQQKRMFGFVTFVYPETVKLILAKGNPHFVCDARVLVKPYKEKGKVPDKFRKDSREPYDLQHLVSPGSGRILYSSGSSNSTQEALMRRRLEEQQQAVELQQAIELQGRRFMGLQLLDLKSRSFSSHSNPTNQEQLPQLEEKQESSGEVGINEDCDFQERSDEHNLPDNPFASPTKDTHLMNIDTSNHLLTSSFNSCFFPVPRVSSGHGAVGM</sequence>
<keyword evidence="2" id="KW-1185">Reference proteome</keyword>
<dbReference type="EMBL" id="CM037019">
    <property type="protein sequence ID" value="KAH7672403.1"/>
    <property type="molecule type" value="Genomic_DNA"/>
</dbReference>
<accession>A0ACB7VEZ4</accession>